<dbReference type="SUPFAM" id="SSF48179">
    <property type="entry name" value="6-phosphogluconate dehydrogenase C-terminal domain-like"/>
    <property type="match status" value="1"/>
</dbReference>
<evidence type="ECO:0000259" key="8">
    <source>
        <dbReference type="Pfam" id="PF08125"/>
    </source>
</evidence>
<sequence>MAWLSEAEIGRLAIGAADYDRAATSTGIVHFGVGNFHRAHEAMFVDALLRLGEAKDWAICGVGVMPADARMRDALISQNGLYTLVLANGDGSRDARVIGSITEYLYAPDDPQAVVEKLASPQTRIVSLTITEGGYNVDHTTGVFDERTPDVVADLLPGAAPRTVFGLITAGLALRRERGLMPFAIMSCDNIQGNGAVARAAVVAFATAKDESLGRWVGENVAFPNSMVDRITPVTTEDDRSFVFDAYRYHDAWPVVSEPFVQWVLEDDFPAGRPPLELVGVQLVDDVAPYEQMKLRLLNASHQAMAYFGLLAGHRYVDEAASDPLVVALLERYMDEARPTLSPVPGIDLDEYQLTLIERFSNAAIKDTLARLAVDASDRIPAFLLPVVRDNLAAGRPVAVSAAIVASWARYAEGIDEAGASVEVVDPRGSVLGPLARSQRDNPLAFLRNRELFGDLAELQSFSEPYRAALMSLHRVGARKTLQTILG</sequence>
<name>A0A2M9BCA4_9MICO</name>
<dbReference type="GO" id="GO:0019594">
    <property type="term" value="P:mannitol metabolic process"/>
    <property type="evidence" value="ECO:0007669"/>
    <property type="project" value="InterPro"/>
</dbReference>
<dbReference type="PANTHER" id="PTHR43362:SF1">
    <property type="entry name" value="MANNITOL DEHYDROGENASE 2-RELATED"/>
    <property type="match status" value="1"/>
</dbReference>
<dbReference type="InterPro" id="IPR036291">
    <property type="entry name" value="NAD(P)-bd_dom_sf"/>
</dbReference>
<gene>
    <name evidence="9" type="ORF">CLV54_2925</name>
</gene>
<protein>
    <recommendedName>
        <fullName evidence="3">Mannitol-1-phosphate 5-dehydrogenase</fullName>
        <ecNumber evidence="2">1.1.1.17</ecNumber>
    </recommendedName>
</protein>
<dbReference type="InterPro" id="IPR023027">
    <property type="entry name" value="Mannitol_DH_CS"/>
</dbReference>
<dbReference type="InterPro" id="IPR013131">
    <property type="entry name" value="Mannitol_DH_N"/>
</dbReference>
<evidence type="ECO:0000256" key="6">
    <source>
        <dbReference type="ARBA" id="ARBA00048615"/>
    </source>
</evidence>
<dbReference type="PROSITE" id="PS00974">
    <property type="entry name" value="MANNITOL_DHGENASE"/>
    <property type="match status" value="1"/>
</dbReference>
<comment type="catalytic activity">
    <reaction evidence="6">
        <text>D-mannitol 1-phosphate + NAD(+) = beta-D-fructose 6-phosphate + NADH + H(+)</text>
        <dbReference type="Rhea" id="RHEA:19661"/>
        <dbReference type="ChEBI" id="CHEBI:15378"/>
        <dbReference type="ChEBI" id="CHEBI:57540"/>
        <dbReference type="ChEBI" id="CHEBI:57634"/>
        <dbReference type="ChEBI" id="CHEBI:57945"/>
        <dbReference type="ChEBI" id="CHEBI:61381"/>
        <dbReference type="EC" id="1.1.1.17"/>
    </reaction>
</comment>
<comment type="similarity">
    <text evidence="1">Belongs to the mannitol dehydrogenase family.</text>
</comment>
<dbReference type="Pfam" id="PF08125">
    <property type="entry name" value="Mannitol_dh_C"/>
    <property type="match status" value="1"/>
</dbReference>
<dbReference type="Pfam" id="PF01232">
    <property type="entry name" value="Mannitol_dh"/>
    <property type="match status" value="1"/>
</dbReference>
<evidence type="ECO:0000313" key="9">
    <source>
        <dbReference type="EMBL" id="PJJ55578.1"/>
    </source>
</evidence>
<dbReference type="SUPFAM" id="SSF51735">
    <property type="entry name" value="NAD(P)-binding Rossmann-fold domains"/>
    <property type="match status" value="1"/>
</dbReference>
<dbReference type="RefSeq" id="WP_100345690.1">
    <property type="nucleotide sequence ID" value="NZ_PGFB01000005.1"/>
</dbReference>
<accession>A0A2M9BCA4</accession>
<dbReference type="InterPro" id="IPR013118">
    <property type="entry name" value="Mannitol_DH_C"/>
</dbReference>
<dbReference type="PANTHER" id="PTHR43362">
    <property type="entry name" value="MANNITOL DEHYDROGENASE DSF1-RELATED"/>
    <property type="match status" value="1"/>
</dbReference>
<evidence type="ECO:0000259" key="7">
    <source>
        <dbReference type="Pfam" id="PF01232"/>
    </source>
</evidence>
<dbReference type="InterPro" id="IPR013328">
    <property type="entry name" value="6PGD_dom2"/>
</dbReference>
<reference evidence="9 10" key="1">
    <citation type="submission" date="2017-11" db="EMBL/GenBank/DDBJ databases">
        <title>Genomic Encyclopedia of Archaeal and Bacterial Type Strains, Phase II (KMG-II): From Individual Species to Whole Genera.</title>
        <authorList>
            <person name="Goeker M."/>
        </authorList>
    </citation>
    <scope>NUCLEOTIDE SEQUENCE [LARGE SCALE GENOMIC DNA]</scope>
    <source>
        <strain evidence="9 10">DSM 25625</strain>
    </source>
</reference>
<organism evidence="9 10">
    <name type="scientific">Compostimonas suwonensis</name>
    <dbReference type="NCBI Taxonomy" id="1048394"/>
    <lineage>
        <taxon>Bacteria</taxon>
        <taxon>Bacillati</taxon>
        <taxon>Actinomycetota</taxon>
        <taxon>Actinomycetes</taxon>
        <taxon>Micrococcales</taxon>
        <taxon>Microbacteriaceae</taxon>
        <taxon>Compostimonas</taxon>
    </lineage>
</organism>
<dbReference type="OrthoDB" id="271711at2"/>
<dbReference type="EMBL" id="PGFB01000005">
    <property type="protein sequence ID" value="PJJ55578.1"/>
    <property type="molecule type" value="Genomic_DNA"/>
</dbReference>
<keyword evidence="4" id="KW-0560">Oxidoreductase</keyword>
<evidence type="ECO:0000313" key="10">
    <source>
        <dbReference type="Proteomes" id="UP000230161"/>
    </source>
</evidence>
<evidence type="ECO:0000256" key="2">
    <source>
        <dbReference type="ARBA" id="ARBA00012939"/>
    </source>
</evidence>
<evidence type="ECO:0000256" key="3">
    <source>
        <dbReference type="ARBA" id="ARBA00016219"/>
    </source>
</evidence>
<keyword evidence="5" id="KW-0520">NAD</keyword>
<comment type="caution">
    <text evidence="9">The sequence shown here is derived from an EMBL/GenBank/DDBJ whole genome shotgun (WGS) entry which is preliminary data.</text>
</comment>
<keyword evidence="10" id="KW-1185">Reference proteome</keyword>
<dbReference type="PRINTS" id="PR00084">
    <property type="entry name" value="MTLDHDRGNASE"/>
</dbReference>
<feature type="domain" description="Mannitol dehydrogenase C-terminal" evidence="8">
    <location>
        <begin position="286"/>
        <end position="470"/>
    </location>
</feature>
<dbReference type="GO" id="GO:0008926">
    <property type="term" value="F:mannitol-1-phosphate 5-dehydrogenase activity"/>
    <property type="evidence" value="ECO:0007669"/>
    <property type="project" value="UniProtKB-EC"/>
</dbReference>
<dbReference type="Gene3D" id="1.10.1040.10">
    <property type="entry name" value="N-(1-d-carboxylethyl)-l-norvaline Dehydrogenase, domain 2"/>
    <property type="match status" value="1"/>
</dbReference>
<dbReference type="Proteomes" id="UP000230161">
    <property type="component" value="Unassembled WGS sequence"/>
</dbReference>
<dbReference type="InterPro" id="IPR008927">
    <property type="entry name" value="6-PGluconate_DH-like_C_sf"/>
</dbReference>
<proteinExistence type="inferred from homology"/>
<dbReference type="Gene3D" id="3.40.50.720">
    <property type="entry name" value="NAD(P)-binding Rossmann-like Domain"/>
    <property type="match status" value="1"/>
</dbReference>
<evidence type="ECO:0000256" key="5">
    <source>
        <dbReference type="ARBA" id="ARBA00023027"/>
    </source>
</evidence>
<dbReference type="EC" id="1.1.1.17" evidence="2"/>
<dbReference type="InterPro" id="IPR050988">
    <property type="entry name" value="Mannitol_DH/Oxidoreductase"/>
</dbReference>
<evidence type="ECO:0000256" key="1">
    <source>
        <dbReference type="ARBA" id="ARBA00006541"/>
    </source>
</evidence>
<dbReference type="InterPro" id="IPR000669">
    <property type="entry name" value="Mannitol_DH"/>
</dbReference>
<feature type="domain" description="Mannitol dehydrogenase N-terminal" evidence="7">
    <location>
        <begin position="27"/>
        <end position="277"/>
    </location>
</feature>
<evidence type="ECO:0000256" key="4">
    <source>
        <dbReference type="ARBA" id="ARBA00023002"/>
    </source>
</evidence>
<dbReference type="AlphaFoldDB" id="A0A2M9BCA4"/>